<dbReference type="PANTHER" id="PTHR43775">
    <property type="entry name" value="FATTY ACID SYNTHASE"/>
    <property type="match status" value="1"/>
</dbReference>
<proteinExistence type="predicted"/>
<dbReference type="InterPro" id="IPR036291">
    <property type="entry name" value="NAD(P)-bd_dom_sf"/>
</dbReference>
<dbReference type="SUPFAM" id="SSF51735">
    <property type="entry name" value="NAD(P)-binding Rossmann-fold domains"/>
    <property type="match status" value="2"/>
</dbReference>
<keyword evidence="1" id="KW-0596">Phosphopantetheine</keyword>
<comment type="caution">
    <text evidence="4">The sequence shown here is derived from an EMBL/GenBank/DDBJ whole genome shotgun (WGS) entry which is preliminary data.</text>
</comment>
<dbReference type="InterPro" id="IPR013968">
    <property type="entry name" value="PKS_KR"/>
</dbReference>
<dbReference type="PANTHER" id="PTHR43775:SF50">
    <property type="entry name" value="HIGHLY REDUCING POLYKETIDE SYNTHASE SRDA"/>
    <property type="match status" value="1"/>
</dbReference>
<reference evidence="4 5" key="1">
    <citation type="submission" date="2015-04" db="EMBL/GenBank/DDBJ databases">
        <authorList>
            <person name="Heijne W.H."/>
            <person name="Fedorova N.D."/>
            <person name="Nierman W.C."/>
            <person name="Vollebregt A.W."/>
            <person name="Zhao Z."/>
            <person name="Wu L."/>
            <person name="Kumar M."/>
            <person name="Stam H."/>
            <person name="van den Berg M.A."/>
            <person name="Pel H.J."/>
        </authorList>
    </citation>
    <scope>NUCLEOTIDE SEQUENCE [LARGE SCALE GENOMIC DNA]</scope>
    <source>
        <strain evidence="4 5">CBS 393.64</strain>
    </source>
</reference>
<dbReference type="Proteomes" id="UP000053958">
    <property type="component" value="Unassembled WGS sequence"/>
</dbReference>
<dbReference type="InterPro" id="IPR036736">
    <property type="entry name" value="ACP-like_sf"/>
</dbReference>
<protein>
    <submittedName>
        <fullName evidence="4">Lovastatin nonaketide synthase</fullName>
    </submittedName>
</protein>
<feature type="domain" description="Carrier" evidence="3">
    <location>
        <begin position="343"/>
        <end position="418"/>
    </location>
</feature>
<dbReference type="InterPro" id="IPR009081">
    <property type="entry name" value="PP-bd_ACP"/>
</dbReference>
<dbReference type="GO" id="GO:0006633">
    <property type="term" value="P:fatty acid biosynthetic process"/>
    <property type="evidence" value="ECO:0007669"/>
    <property type="project" value="TreeGrafter"/>
</dbReference>
<dbReference type="InterPro" id="IPR020806">
    <property type="entry name" value="PKS_PP-bd"/>
</dbReference>
<dbReference type="OrthoDB" id="329835at2759"/>
<accession>A0A0F4YHJ1</accession>
<evidence type="ECO:0000259" key="3">
    <source>
        <dbReference type="PROSITE" id="PS50075"/>
    </source>
</evidence>
<dbReference type="EMBL" id="LASV01000565">
    <property type="protein sequence ID" value="KKA17752.1"/>
    <property type="molecule type" value="Genomic_DNA"/>
</dbReference>
<dbReference type="GO" id="GO:0031177">
    <property type="term" value="F:phosphopantetheine binding"/>
    <property type="evidence" value="ECO:0007669"/>
    <property type="project" value="InterPro"/>
</dbReference>
<dbReference type="InterPro" id="IPR006162">
    <property type="entry name" value="Ppantetheine_attach_site"/>
</dbReference>
<dbReference type="GeneID" id="25320570"/>
<dbReference type="InterPro" id="IPR057326">
    <property type="entry name" value="KR_dom"/>
</dbReference>
<dbReference type="AlphaFoldDB" id="A0A0F4YHJ1"/>
<gene>
    <name evidence="4" type="ORF">T310_8310</name>
</gene>
<keyword evidence="5" id="KW-1185">Reference proteome</keyword>
<dbReference type="GO" id="GO:0004312">
    <property type="term" value="F:fatty acid synthase activity"/>
    <property type="evidence" value="ECO:0007669"/>
    <property type="project" value="TreeGrafter"/>
</dbReference>
<dbReference type="GO" id="GO:0044550">
    <property type="term" value="P:secondary metabolite biosynthetic process"/>
    <property type="evidence" value="ECO:0007669"/>
    <property type="project" value="TreeGrafter"/>
</dbReference>
<dbReference type="RefSeq" id="XP_013324364.1">
    <property type="nucleotide sequence ID" value="XM_013468910.1"/>
</dbReference>
<dbReference type="SMART" id="SM00823">
    <property type="entry name" value="PKS_PP"/>
    <property type="match status" value="1"/>
</dbReference>
<evidence type="ECO:0000313" key="4">
    <source>
        <dbReference type="EMBL" id="KKA17752.1"/>
    </source>
</evidence>
<dbReference type="Gene3D" id="3.90.180.10">
    <property type="entry name" value="Medium-chain alcohol dehydrogenases, catalytic domain"/>
    <property type="match status" value="1"/>
</dbReference>
<evidence type="ECO:0000313" key="5">
    <source>
        <dbReference type="Proteomes" id="UP000053958"/>
    </source>
</evidence>
<dbReference type="SMART" id="SM00822">
    <property type="entry name" value="PKS_KR"/>
    <property type="match status" value="1"/>
</dbReference>
<dbReference type="Pfam" id="PF13602">
    <property type="entry name" value="ADH_zinc_N_2"/>
    <property type="match status" value="1"/>
</dbReference>
<dbReference type="SUPFAM" id="SSF47336">
    <property type="entry name" value="ACP-like"/>
    <property type="match status" value="1"/>
</dbReference>
<dbReference type="STRING" id="1408163.A0A0F4YHJ1"/>
<keyword evidence="2" id="KW-0597">Phosphoprotein</keyword>
<dbReference type="Gene3D" id="3.40.50.720">
    <property type="entry name" value="NAD(P)-binding Rossmann-like Domain"/>
    <property type="match status" value="2"/>
</dbReference>
<dbReference type="InterPro" id="IPR050091">
    <property type="entry name" value="PKS_NRPS_Biosynth_Enz"/>
</dbReference>
<evidence type="ECO:0000256" key="1">
    <source>
        <dbReference type="ARBA" id="ARBA00022450"/>
    </source>
</evidence>
<dbReference type="Gene3D" id="1.10.1200.10">
    <property type="entry name" value="ACP-like"/>
    <property type="match status" value="1"/>
</dbReference>
<dbReference type="PROSITE" id="PS50075">
    <property type="entry name" value="CARRIER"/>
    <property type="match status" value="1"/>
</dbReference>
<dbReference type="PROSITE" id="PS00012">
    <property type="entry name" value="PHOSPHOPANTETHEINE"/>
    <property type="match status" value="1"/>
</dbReference>
<evidence type="ECO:0000256" key="2">
    <source>
        <dbReference type="ARBA" id="ARBA00022553"/>
    </source>
</evidence>
<sequence length="423" mass="46236">MAATEGLGVDVVLNLLPGPMLHDTWRTCASFGRFIELGNRDLMAVEKLDMDVFKRNVTFSAVNLIDVFHDSRPQSRATWSTEVMDLYWEGTIYPHDQVSTYNISEVAKALQASSSDNSGYVAVSLQDPDSIVNEALFSQMSAESWHSGIDAKVRGCWNLHHALLEKEDEGLDFFLLVSSISGSVGAIAQSNYCAANHFLDIFARYRRSLGLPAVSVGLGMITDVGYLSENPDVEAKLARSGISSLDEKEMLLVIDEALTSARSDSDQFDTFSSAHLLTGLEHAGNPTFKASGYEGSSPFARDPRARILTAHSSAAETTSAHGKDEALSSDIAKAVRSGSSLDAAVTSRVKRELAQILAMDTDRVEIAKSLPEYGIDSMIATEIRTWLFRSFQLDVSLFQILSKTTTIEMLISMIVTEIGKRLN</sequence>
<dbReference type="Pfam" id="PF08659">
    <property type="entry name" value="KR"/>
    <property type="match status" value="1"/>
</dbReference>
<dbReference type="Pfam" id="PF23297">
    <property type="entry name" value="ACP_SdgA_C"/>
    <property type="match status" value="1"/>
</dbReference>
<organism evidence="4 5">
    <name type="scientific">Rasamsonia emersonii (strain ATCC 16479 / CBS 393.64 / IMI 116815)</name>
    <dbReference type="NCBI Taxonomy" id="1408163"/>
    <lineage>
        <taxon>Eukaryota</taxon>
        <taxon>Fungi</taxon>
        <taxon>Dikarya</taxon>
        <taxon>Ascomycota</taxon>
        <taxon>Pezizomycotina</taxon>
        <taxon>Eurotiomycetes</taxon>
        <taxon>Eurotiomycetidae</taxon>
        <taxon>Eurotiales</taxon>
        <taxon>Trichocomaceae</taxon>
        <taxon>Rasamsonia</taxon>
    </lineage>
</organism>
<name>A0A0F4YHJ1_RASE3</name>